<accession>A0A0F9UZ13</accession>
<feature type="compositionally biased region" description="Basic residues" evidence="1">
    <location>
        <begin position="7"/>
        <end position="17"/>
    </location>
</feature>
<evidence type="ECO:0000313" key="3">
    <source>
        <dbReference type="EMBL" id="KKN66466.1"/>
    </source>
</evidence>
<name>A0A0F9UZ13_9ZZZZ</name>
<evidence type="ECO:0000256" key="2">
    <source>
        <dbReference type="SAM" id="Phobius"/>
    </source>
</evidence>
<keyword evidence="2" id="KW-0812">Transmembrane</keyword>
<keyword evidence="2" id="KW-1133">Transmembrane helix</keyword>
<protein>
    <submittedName>
        <fullName evidence="3">Uncharacterized protein</fullName>
    </submittedName>
</protein>
<comment type="caution">
    <text evidence="3">The sequence shown here is derived from an EMBL/GenBank/DDBJ whole genome shotgun (WGS) entry which is preliminary data.</text>
</comment>
<proteinExistence type="predicted"/>
<feature type="transmembrane region" description="Helical" evidence="2">
    <location>
        <begin position="32"/>
        <end position="61"/>
    </location>
</feature>
<feature type="region of interest" description="Disordered" evidence="1">
    <location>
        <begin position="1"/>
        <end position="23"/>
    </location>
</feature>
<dbReference type="EMBL" id="LAZR01000500">
    <property type="protein sequence ID" value="KKN66466.1"/>
    <property type="molecule type" value="Genomic_DNA"/>
</dbReference>
<reference evidence="3" key="1">
    <citation type="journal article" date="2015" name="Nature">
        <title>Complex archaea that bridge the gap between prokaryotes and eukaryotes.</title>
        <authorList>
            <person name="Spang A."/>
            <person name="Saw J.H."/>
            <person name="Jorgensen S.L."/>
            <person name="Zaremba-Niedzwiedzka K."/>
            <person name="Martijn J."/>
            <person name="Lind A.E."/>
            <person name="van Eijk R."/>
            <person name="Schleper C."/>
            <person name="Guy L."/>
            <person name="Ettema T.J."/>
        </authorList>
    </citation>
    <scope>NUCLEOTIDE SEQUENCE</scope>
</reference>
<dbReference type="AlphaFoldDB" id="A0A0F9UZ13"/>
<evidence type="ECO:0000256" key="1">
    <source>
        <dbReference type="SAM" id="MobiDB-lite"/>
    </source>
</evidence>
<sequence>MTGQSTAHRHGISRKRTRSPEGLKDLGPRVGAFGFCVIGALALAVVAATVLVPAYASLLAVRYERESLAARNADMAAHLVAGQRMVEAAQQDTTFIQRLALSQGEFVPANRRVLAGSGDGQLATPDVVAPTPTLRPAAPPRWLTTAAFRLSRPATRRGLLLLSAGLMLTAAVTFAPASTRKNAPSSV</sequence>
<feature type="transmembrane region" description="Helical" evidence="2">
    <location>
        <begin position="159"/>
        <end position="177"/>
    </location>
</feature>
<keyword evidence="2" id="KW-0472">Membrane</keyword>
<gene>
    <name evidence="3" type="ORF">LCGC14_0471240</name>
</gene>
<organism evidence="3">
    <name type="scientific">marine sediment metagenome</name>
    <dbReference type="NCBI Taxonomy" id="412755"/>
    <lineage>
        <taxon>unclassified sequences</taxon>
        <taxon>metagenomes</taxon>
        <taxon>ecological metagenomes</taxon>
    </lineage>
</organism>